<proteinExistence type="predicted"/>
<dbReference type="EMBL" id="MF805716">
    <property type="protein sequence ID" value="ATN94630.1"/>
    <property type="molecule type" value="Genomic_DNA"/>
</dbReference>
<dbReference type="Proteomes" id="UP000242032">
    <property type="component" value="Segment"/>
</dbReference>
<keyword evidence="2" id="KW-1185">Reference proteome</keyword>
<reference evidence="1 2" key="1">
    <citation type="journal article" date="2017" name="Viruses">
        <title>Differential Effect of Newly Isolated Phages Belonging to PB1-Like, phiKZ-Like and LUZ24-Like Viruses against Multi-Drug Resistant Pseudomonas aeruginosa under Varying Growth Conditions.</title>
        <authorList>
            <person name="Latz S."/>
            <person name="Kruttgen A."/>
            <person name="Hafner H."/>
            <person name="Buhl E.M."/>
            <person name="Ritter K."/>
            <person name="Horz H.P."/>
        </authorList>
    </citation>
    <scope>NUCLEOTIDE SEQUENCE [LARGE SCALE GENOMIC DNA]</scope>
</reference>
<gene>
    <name evidence="1" type="ORF">SL2_053</name>
</gene>
<organism evidence="1 2">
    <name type="scientific">Pseudomonas phage SL2</name>
    <dbReference type="NCBI Taxonomy" id="2041345"/>
    <lineage>
        <taxon>Viruses</taxon>
        <taxon>Duplodnaviria</taxon>
        <taxon>Heunggongvirae</taxon>
        <taxon>Uroviricota</taxon>
        <taxon>Caudoviricetes</taxon>
        <taxon>Chimalliviridae</taxon>
        <taxon>Phikzvirus</taxon>
        <taxon>Phikzvirus SL2</taxon>
    </lineage>
</organism>
<protein>
    <submittedName>
        <fullName evidence="1">Uncharacterized protein</fullName>
    </submittedName>
</protein>
<evidence type="ECO:0000313" key="2">
    <source>
        <dbReference type="Proteomes" id="UP000242032"/>
    </source>
</evidence>
<evidence type="ECO:0000313" key="1">
    <source>
        <dbReference type="EMBL" id="ATN94630.1"/>
    </source>
</evidence>
<name>A0A2D1GQM4_9CAUD</name>
<sequence>MKLECVRDTAQILYSKRAFIKGNYIGSEYHIYQLLTHLHHRIVNALIEIYDDDSLADVLNKSPDDIIILFSKHATNAYQHYKVLRQNINAKIEEVNASRNRYTLWSNLVEDILKFRLYCSKLKVG</sequence>
<accession>A0A2D1GQM4</accession>